<dbReference type="Gene3D" id="3.40.50.720">
    <property type="entry name" value="NAD(P)-binding Rossmann-like Domain"/>
    <property type="match status" value="1"/>
</dbReference>
<dbReference type="PANTHER" id="PTHR43000">
    <property type="entry name" value="DTDP-D-GLUCOSE 4,6-DEHYDRATASE-RELATED"/>
    <property type="match status" value="1"/>
</dbReference>
<dbReference type="Pfam" id="PF01370">
    <property type="entry name" value="Epimerase"/>
    <property type="match status" value="1"/>
</dbReference>
<proteinExistence type="inferred from homology"/>
<dbReference type="InterPro" id="IPR001509">
    <property type="entry name" value="Epimerase_deHydtase"/>
</dbReference>
<evidence type="ECO:0000313" key="4">
    <source>
        <dbReference type="Proteomes" id="UP000316968"/>
    </source>
</evidence>
<evidence type="ECO:0000313" key="3">
    <source>
        <dbReference type="EMBL" id="QDH20793.1"/>
    </source>
</evidence>
<feature type="domain" description="NAD-dependent epimerase/dehydratase" evidence="2">
    <location>
        <begin position="10"/>
        <end position="238"/>
    </location>
</feature>
<accession>A0A4Y6USX3</accession>
<comment type="similarity">
    <text evidence="1">Belongs to the NAD(P)-dependent epimerase/dehydratase family.</text>
</comment>
<reference evidence="3 4" key="1">
    <citation type="submission" date="2019-06" db="EMBL/GenBank/DDBJ databases">
        <title>Saccharibacillus brassicae sp. nov., an endophytic bacterium isolated from Chinese cabbage seeds (Brassica pekinensis).</title>
        <authorList>
            <person name="Jiang L."/>
            <person name="Lee J."/>
            <person name="Kim S.W."/>
        </authorList>
    </citation>
    <scope>NUCLEOTIDE SEQUENCE [LARGE SCALE GENOMIC DNA]</scope>
    <source>
        <strain evidence="4">KCTC 43072 / ATSA2</strain>
    </source>
</reference>
<dbReference type="Gene3D" id="3.90.25.10">
    <property type="entry name" value="UDP-galactose 4-epimerase, domain 1"/>
    <property type="match status" value="1"/>
</dbReference>
<evidence type="ECO:0000259" key="2">
    <source>
        <dbReference type="Pfam" id="PF01370"/>
    </source>
</evidence>
<gene>
    <name evidence="3" type="ORF">FFV09_08020</name>
</gene>
<dbReference type="OrthoDB" id="9771073at2"/>
<dbReference type="AlphaFoldDB" id="A0A4Y6USX3"/>
<name>A0A4Y6USX3_SACBS</name>
<dbReference type="SUPFAM" id="SSF51735">
    <property type="entry name" value="NAD(P)-binding Rossmann-fold domains"/>
    <property type="match status" value="1"/>
</dbReference>
<dbReference type="Proteomes" id="UP000316968">
    <property type="component" value="Chromosome"/>
</dbReference>
<dbReference type="InterPro" id="IPR036291">
    <property type="entry name" value="NAD(P)-bd_dom_sf"/>
</dbReference>
<organism evidence="3 4">
    <name type="scientific">Saccharibacillus brassicae</name>
    <dbReference type="NCBI Taxonomy" id="2583377"/>
    <lineage>
        <taxon>Bacteria</taxon>
        <taxon>Bacillati</taxon>
        <taxon>Bacillota</taxon>
        <taxon>Bacilli</taxon>
        <taxon>Bacillales</taxon>
        <taxon>Paenibacillaceae</taxon>
        <taxon>Saccharibacillus</taxon>
    </lineage>
</organism>
<protein>
    <submittedName>
        <fullName evidence="3">NAD-dependent epimerase/dehydratase family protein</fullName>
    </submittedName>
</protein>
<dbReference type="KEGG" id="saca:FFV09_08020"/>
<keyword evidence="4" id="KW-1185">Reference proteome</keyword>
<sequence>MKMEEQMQSILIIGCGYLGSHLANYFNQKKWNVTIVGKKSTYEKHLDKNVTFKELDINTFVNFETLIKPGDTVLYAIGSINATNTFNDLEKDILNNYIPFLKLLDHCFQNKISKFVFLSSAGTVYGDSDKYATEDDCLNPVNIYGLQKLYFENLIKIKQYETNRFPFLILRVSNPYGGIQNPQRNQGIIPVLIDKISNSEEFVFWGDTAAVRDFIYIDDFLEATYRSVMNVSNEIVNISSGVCTSISTVIQTVEEVMDSSVYLTKKASTNKTLMKNKVDNTKMSSLTGYHPSISLKQGIEKMIFETLR</sequence>
<dbReference type="EMBL" id="CP041217">
    <property type="protein sequence ID" value="QDH20793.1"/>
    <property type="molecule type" value="Genomic_DNA"/>
</dbReference>
<evidence type="ECO:0000256" key="1">
    <source>
        <dbReference type="ARBA" id="ARBA00007637"/>
    </source>
</evidence>